<sequence>MFREPSQTPGTRPGTTQVTLPLVCSRWKEVVLNTSELWGDVAVDYHARREREPATTSFQSAHNWLNRAGMTPISLSIYVYGALESQVAAISQILLSSFHVTSLEVRSFHSFLLVPTNNLSRLEGLTLTLYKPMRTTNNFPRLSEMPSLKELYLHLDPGDFVDITSIYLIPWHQLRVFHLSENYWPSQMLLNILQQCKSLVECTLFVKLEHGQHKYDIVLPNLENLLLDMDGEGSADPFIRSLTLPNLRTLDIRPLTWSTKLLLNPKAIITMAQRSGFNKCLTDFSLCLTEQPVDVRSLLGSMSALESVQLYGPLMFQPGTFDDLSSGTIGPRLEEIYFGTMSDEEIGVLLETVGQRHEKAKTVSDIRAFASVTGGCISGCNFESHKQRAKQYSEAFNAYVEFF</sequence>
<evidence type="ECO:0000313" key="1">
    <source>
        <dbReference type="EMBL" id="KIL59524.1"/>
    </source>
</evidence>
<dbReference type="STRING" id="946122.A0A0C2SZH5"/>
<name>A0A0C2SZH5_AMAMK</name>
<dbReference type="SUPFAM" id="SSF52047">
    <property type="entry name" value="RNI-like"/>
    <property type="match status" value="1"/>
</dbReference>
<evidence type="ECO:0008006" key="3">
    <source>
        <dbReference type="Google" id="ProtNLM"/>
    </source>
</evidence>
<dbReference type="InParanoid" id="A0A0C2SZH5"/>
<gene>
    <name evidence="1" type="ORF">M378DRAFT_169173</name>
</gene>
<reference evidence="1 2" key="1">
    <citation type="submission" date="2014-04" db="EMBL/GenBank/DDBJ databases">
        <title>Evolutionary Origins and Diversification of the Mycorrhizal Mutualists.</title>
        <authorList>
            <consortium name="DOE Joint Genome Institute"/>
            <consortium name="Mycorrhizal Genomics Consortium"/>
            <person name="Kohler A."/>
            <person name="Kuo A."/>
            <person name="Nagy L.G."/>
            <person name="Floudas D."/>
            <person name="Copeland A."/>
            <person name="Barry K.W."/>
            <person name="Cichocki N."/>
            <person name="Veneault-Fourrey C."/>
            <person name="LaButti K."/>
            <person name="Lindquist E.A."/>
            <person name="Lipzen A."/>
            <person name="Lundell T."/>
            <person name="Morin E."/>
            <person name="Murat C."/>
            <person name="Riley R."/>
            <person name="Ohm R."/>
            <person name="Sun H."/>
            <person name="Tunlid A."/>
            <person name="Henrissat B."/>
            <person name="Grigoriev I.V."/>
            <person name="Hibbett D.S."/>
            <person name="Martin F."/>
        </authorList>
    </citation>
    <scope>NUCLEOTIDE SEQUENCE [LARGE SCALE GENOMIC DNA]</scope>
    <source>
        <strain evidence="1 2">Koide BX008</strain>
    </source>
</reference>
<dbReference type="Gene3D" id="3.80.10.10">
    <property type="entry name" value="Ribonuclease Inhibitor"/>
    <property type="match status" value="1"/>
</dbReference>
<dbReference type="Proteomes" id="UP000054549">
    <property type="component" value="Unassembled WGS sequence"/>
</dbReference>
<protein>
    <recommendedName>
        <fullName evidence="3">F-box domain-containing protein</fullName>
    </recommendedName>
</protein>
<proteinExistence type="predicted"/>
<dbReference type="OrthoDB" id="3365698at2759"/>
<dbReference type="InterPro" id="IPR032675">
    <property type="entry name" value="LRR_dom_sf"/>
</dbReference>
<evidence type="ECO:0000313" key="2">
    <source>
        <dbReference type="Proteomes" id="UP000054549"/>
    </source>
</evidence>
<accession>A0A0C2SZH5</accession>
<dbReference type="HOGENOM" id="CLU_628463_0_0_1"/>
<organism evidence="1 2">
    <name type="scientific">Amanita muscaria (strain Koide BX008)</name>
    <dbReference type="NCBI Taxonomy" id="946122"/>
    <lineage>
        <taxon>Eukaryota</taxon>
        <taxon>Fungi</taxon>
        <taxon>Dikarya</taxon>
        <taxon>Basidiomycota</taxon>
        <taxon>Agaricomycotina</taxon>
        <taxon>Agaricomycetes</taxon>
        <taxon>Agaricomycetidae</taxon>
        <taxon>Agaricales</taxon>
        <taxon>Pluteineae</taxon>
        <taxon>Amanitaceae</taxon>
        <taxon>Amanita</taxon>
    </lineage>
</organism>
<dbReference type="EMBL" id="KN818314">
    <property type="protein sequence ID" value="KIL59524.1"/>
    <property type="molecule type" value="Genomic_DNA"/>
</dbReference>
<keyword evidence="2" id="KW-1185">Reference proteome</keyword>
<dbReference type="AlphaFoldDB" id="A0A0C2SZH5"/>